<feature type="region of interest" description="Disordered" evidence="1">
    <location>
        <begin position="44"/>
        <end position="100"/>
    </location>
</feature>
<feature type="domain" description="Transcriptional regulator-like" evidence="2">
    <location>
        <begin position="6"/>
        <end position="61"/>
    </location>
</feature>
<accession>A0ABU0WEA4</accession>
<evidence type="ECO:0000259" key="2">
    <source>
        <dbReference type="Pfam" id="PF20109"/>
    </source>
</evidence>
<evidence type="ECO:0000256" key="1">
    <source>
        <dbReference type="SAM" id="MobiDB-lite"/>
    </source>
</evidence>
<evidence type="ECO:0000313" key="3">
    <source>
        <dbReference type="EMBL" id="MDQ2102511.1"/>
    </source>
</evidence>
<organism evidence="3 4">
    <name type="scientific">Azospirillum isscasi</name>
    <dbReference type="NCBI Taxonomy" id="3053926"/>
    <lineage>
        <taxon>Bacteria</taxon>
        <taxon>Pseudomonadati</taxon>
        <taxon>Pseudomonadota</taxon>
        <taxon>Alphaproteobacteria</taxon>
        <taxon>Rhodospirillales</taxon>
        <taxon>Azospirillaceae</taxon>
        <taxon>Azospirillum</taxon>
    </lineage>
</organism>
<dbReference type="Proteomes" id="UP001227317">
    <property type="component" value="Unassembled WGS sequence"/>
</dbReference>
<sequence length="100" mass="10673">MTGTRDWRSAAAYADTASLPVAGWAWEFLRRNPEYRAATRAAAPRSAEHAAVGRRWGLSFRRGPGPDRPRHGDLLDARPAAGPGAADPSSHAADPRGSRG</sequence>
<protein>
    <submittedName>
        <fullName evidence="3">DUF6499 domain-containing protein</fullName>
    </submittedName>
</protein>
<comment type="caution">
    <text evidence="3">The sequence shown here is derived from an EMBL/GenBank/DDBJ whole genome shotgun (WGS) entry which is preliminary data.</text>
</comment>
<dbReference type="InterPro" id="IPR045465">
    <property type="entry name" value="Trans_reg_dom"/>
</dbReference>
<proteinExistence type="predicted"/>
<feature type="compositionally biased region" description="Basic and acidic residues" evidence="1">
    <location>
        <begin position="64"/>
        <end position="76"/>
    </location>
</feature>
<dbReference type="Pfam" id="PF20109">
    <property type="entry name" value="Trans_reg_dom"/>
    <property type="match status" value="1"/>
</dbReference>
<gene>
    <name evidence="3" type="ORF">QSG27_07365</name>
</gene>
<feature type="compositionally biased region" description="Low complexity" evidence="1">
    <location>
        <begin position="77"/>
        <end position="92"/>
    </location>
</feature>
<dbReference type="EMBL" id="JAUJFI010000024">
    <property type="protein sequence ID" value="MDQ2102511.1"/>
    <property type="molecule type" value="Genomic_DNA"/>
</dbReference>
<reference evidence="3 4" key="1">
    <citation type="submission" date="2023-06" db="EMBL/GenBank/DDBJ databases">
        <title>Azospirillum isscasensis sp.nov, a bacterium isolated from rhizosphere soil of rice.</title>
        <authorList>
            <person name="Wang H."/>
        </authorList>
    </citation>
    <scope>NUCLEOTIDE SEQUENCE [LARGE SCALE GENOMIC DNA]</scope>
    <source>
        <strain evidence="3 4">C340-1</strain>
    </source>
</reference>
<keyword evidence="4" id="KW-1185">Reference proteome</keyword>
<name>A0ABU0WEA4_9PROT</name>
<evidence type="ECO:0000313" key="4">
    <source>
        <dbReference type="Proteomes" id="UP001227317"/>
    </source>
</evidence>